<comment type="caution">
    <text evidence="1">The sequence shown here is derived from an EMBL/GenBank/DDBJ whole genome shotgun (WGS) entry which is preliminary data.</text>
</comment>
<name>A0ACB8Z4K6_ARCLA</name>
<sequence length="109" mass="12081">MVSRSSVRTSTPSGEDVKVGVSPTRQGRGRGRTTSLGAAPSAQASSTACRVNIRPKATGRVENPFTEEVLTERMTQVLQNTLSAMLEAVLENRHKQEEKKRVKKKTKWW</sequence>
<reference evidence="1 2" key="2">
    <citation type="journal article" date="2022" name="Mol. Ecol. Resour.">
        <title>The genomes of chicory, endive, great burdock and yacon provide insights into Asteraceae paleo-polyploidization history and plant inulin production.</title>
        <authorList>
            <person name="Fan W."/>
            <person name="Wang S."/>
            <person name="Wang H."/>
            <person name="Wang A."/>
            <person name="Jiang F."/>
            <person name="Liu H."/>
            <person name="Zhao H."/>
            <person name="Xu D."/>
            <person name="Zhang Y."/>
        </authorList>
    </citation>
    <scope>NUCLEOTIDE SEQUENCE [LARGE SCALE GENOMIC DNA]</scope>
    <source>
        <strain evidence="2">cv. Niubang</strain>
    </source>
</reference>
<dbReference type="EMBL" id="CM042057">
    <property type="protein sequence ID" value="KAI3692932.1"/>
    <property type="molecule type" value="Genomic_DNA"/>
</dbReference>
<protein>
    <submittedName>
        <fullName evidence="1">Uncharacterized protein</fullName>
    </submittedName>
</protein>
<reference evidence="2" key="1">
    <citation type="journal article" date="2022" name="Mol. Ecol. Resour.">
        <title>The genomes of chicory, endive, great burdock and yacon provide insights into Asteraceae palaeo-polyploidization history and plant inulin production.</title>
        <authorList>
            <person name="Fan W."/>
            <person name="Wang S."/>
            <person name="Wang H."/>
            <person name="Wang A."/>
            <person name="Jiang F."/>
            <person name="Liu H."/>
            <person name="Zhao H."/>
            <person name="Xu D."/>
            <person name="Zhang Y."/>
        </authorList>
    </citation>
    <scope>NUCLEOTIDE SEQUENCE [LARGE SCALE GENOMIC DNA]</scope>
    <source>
        <strain evidence="2">cv. Niubang</strain>
    </source>
</reference>
<gene>
    <name evidence="1" type="ORF">L6452_32757</name>
</gene>
<organism evidence="1 2">
    <name type="scientific">Arctium lappa</name>
    <name type="common">Greater burdock</name>
    <name type="synonym">Lappa major</name>
    <dbReference type="NCBI Taxonomy" id="4217"/>
    <lineage>
        <taxon>Eukaryota</taxon>
        <taxon>Viridiplantae</taxon>
        <taxon>Streptophyta</taxon>
        <taxon>Embryophyta</taxon>
        <taxon>Tracheophyta</taxon>
        <taxon>Spermatophyta</taxon>
        <taxon>Magnoliopsida</taxon>
        <taxon>eudicotyledons</taxon>
        <taxon>Gunneridae</taxon>
        <taxon>Pentapetalae</taxon>
        <taxon>asterids</taxon>
        <taxon>campanulids</taxon>
        <taxon>Asterales</taxon>
        <taxon>Asteraceae</taxon>
        <taxon>Carduoideae</taxon>
        <taxon>Cardueae</taxon>
        <taxon>Arctiinae</taxon>
        <taxon>Arctium</taxon>
    </lineage>
</organism>
<keyword evidence="2" id="KW-1185">Reference proteome</keyword>
<evidence type="ECO:0000313" key="1">
    <source>
        <dbReference type="EMBL" id="KAI3692932.1"/>
    </source>
</evidence>
<evidence type="ECO:0000313" key="2">
    <source>
        <dbReference type="Proteomes" id="UP001055879"/>
    </source>
</evidence>
<accession>A0ACB8Z4K6</accession>
<dbReference type="Proteomes" id="UP001055879">
    <property type="component" value="Linkage Group LG11"/>
</dbReference>
<proteinExistence type="predicted"/>